<evidence type="ECO:0000313" key="2">
    <source>
        <dbReference type="EMBL" id="AWM01851.1"/>
    </source>
</evidence>
<sequence>MPIFRYFVFVGGALLALLFAANFVYPAAPVAQQAVATASNDQPLIRIRSDRHLPERVVLDTSQPTIAASAVKTAAVVAPQPPAQDSTSAALAEMSAKARVRDTFAQFTPSLRADTAAAGKPEAKPQVAQAQLSQGRVSAQASPVQAQPKRKVARTHPAQQQGRPMMLVAQQPHFGLFDTTW</sequence>
<evidence type="ECO:0000313" key="3">
    <source>
        <dbReference type="Proteomes" id="UP000215884"/>
    </source>
</evidence>
<feature type="region of interest" description="Disordered" evidence="1">
    <location>
        <begin position="115"/>
        <end position="161"/>
    </location>
</feature>
<protein>
    <submittedName>
        <fullName evidence="2">Uncharacterized protein</fullName>
    </submittedName>
</protein>
<dbReference type="EMBL" id="CP029426">
    <property type="protein sequence ID" value="AWM01851.1"/>
    <property type="molecule type" value="Genomic_DNA"/>
</dbReference>
<accession>A0A2U8PW62</accession>
<organism evidence="2 3">
    <name type="scientific">Bradyrhizobium amphicarpaeae</name>
    <dbReference type="NCBI Taxonomy" id="1404768"/>
    <lineage>
        <taxon>Bacteria</taxon>
        <taxon>Pseudomonadati</taxon>
        <taxon>Pseudomonadota</taxon>
        <taxon>Alphaproteobacteria</taxon>
        <taxon>Hyphomicrobiales</taxon>
        <taxon>Nitrobacteraceae</taxon>
        <taxon>Bradyrhizobium</taxon>
    </lineage>
</organism>
<dbReference type="RefSeq" id="WP_094892026.1">
    <property type="nucleotide sequence ID" value="NZ_CP029426.2"/>
</dbReference>
<gene>
    <name evidence="2" type="ORF">CIT40_18620</name>
</gene>
<feature type="compositionally biased region" description="Polar residues" evidence="1">
    <location>
        <begin position="128"/>
        <end position="145"/>
    </location>
</feature>
<evidence type="ECO:0000256" key="1">
    <source>
        <dbReference type="SAM" id="MobiDB-lite"/>
    </source>
</evidence>
<keyword evidence="3" id="KW-1185">Reference proteome</keyword>
<dbReference type="AlphaFoldDB" id="A0A2U8PW62"/>
<dbReference type="OrthoDB" id="8235211at2"/>
<reference evidence="2 3" key="2">
    <citation type="journal article" date="2019" name="Int. J. Syst. Evol. Microbiol.">
        <title>Description and complete genome sequence of Bradyrhizobium amphicarpaeae sp. nov., harbouring photosystem and nitrogen-fixation genes.</title>
        <authorList>
            <person name="Bromfield E.S.P."/>
            <person name="Cloutier S."/>
            <person name="Nguyen H.D.T."/>
        </authorList>
    </citation>
    <scope>NUCLEOTIDE SEQUENCE [LARGE SCALE GENOMIC DNA]</scope>
    <source>
        <strain evidence="2 3">39S1MB</strain>
    </source>
</reference>
<reference evidence="2 3" key="1">
    <citation type="journal article" date="2017" name="Syst. Appl. Microbiol.">
        <title>Soybeans inoculated with root zone soils of Canadian native legumes harbour diverse and novel Bradyrhizobium spp. that possess agricultural potential.</title>
        <authorList>
            <person name="Bromfield E.S.P."/>
            <person name="Cloutier S."/>
            <person name="Tambong J.T."/>
            <person name="Tran Thi T.V."/>
        </authorList>
    </citation>
    <scope>NUCLEOTIDE SEQUENCE [LARGE SCALE GENOMIC DNA]</scope>
    <source>
        <strain evidence="2 3">39S1MB</strain>
    </source>
</reference>
<name>A0A2U8PW62_9BRAD</name>
<proteinExistence type="predicted"/>
<dbReference type="KEGG" id="brq:CIT40_18620"/>
<dbReference type="Proteomes" id="UP000215884">
    <property type="component" value="Chromosome"/>
</dbReference>